<evidence type="ECO:0000313" key="2">
    <source>
        <dbReference type="Proteomes" id="UP001281147"/>
    </source>
</evidence>
<dbReference type="EMBL" id="JAUTXU010000053">
    <property type="protein sequence ID" value="KAK3714831.1"/>
    <property type="molecule type" value="Genomic_DNA"/>
</dbReference>
<proteinExistence type="predicted"/>
<dbReference type="Proteomes" id="UP001281147">
    <property type="component" value="Unassembled WGS sequence"/>
</dbReference>
<gene>
    <name evidence="1" type="ORF">LTR37_007566</name>
</gene>
<protein>
    <submittedName>
        <fullName evidence="1">Uncharacterized protein</fullName>
    </submittedName>
</protein>
<organism evidence="1 2">
    <name type="scientific">Vermiconidia calcicola</name>
    <dbReference type="NCBI Taxonomy" id="1690605"/>
    <lineage>
        <taxon>Eukaryota</taxon>
        <taxon>Fungi</taxon>
        <taxon>Dikarya</taxon>
        <taxon>Ascomycota</taxon>
        <taxon>Pezizomycotina</taxon>
        <taxon>Dothideomycetes</taxon>
        <taxon>Dothideomycetidae</taxon>
        <taxon>Mycosphaerellales</taxon>
        <taxon>Extremaceae</taxon>
        <taxon>Vermiconidia</taxon>
    </lineage>
</organism>
<name>A0ACC3NDF3_9PEZI</name>
<keyword evidence="2" id="KW-1185">Reference proteome</keyword>
<accession>A0ACC3NDF3</accession>
<comment type="caution">
    <text evidence="1">The sequence shown here is derived from an EMBL/GenBank/DDBJ whole genome shotgun (WGS) entry which is preliminary data.</text>
</comment>
<reference evidence="1" key="1">
    <citation type="submission" date="2023-07" db="EMBL/GenBank/DDBJ databases">
        <title>Black Yeasts Isolated from many extreme environments.</title>
        <authorList>
            <person name="Coleine C."/>
            <person name="Stajich J.E."/>
            <person name="Selbmann L."/>
        </authorList>
    </citation>
    <scope>NUCLEOTIDE SEQUENCE</scope>
    <source>
        <strain evidence="1">CCFEE 5714</strain>
    </source>
</reference>
<evidence type="ECO:0000313" key="1">
    <source>
        <dbReference type="EMBL" id="KAK3714831.1"/>
    </source>
</evidence>
<sequence>MFVAVEAFTDAEQSIRQYDGAQLLRRFGDYVAGLGTQPVTVTTSSLVEDMLDSYANVTRGLESFSWKQNLEALIEEFISTRECFFYSNNRAPVLEATFRVTHYRADELDIDLHFTWSPPHVEFQDLRNVITEGNELHLKPNFNSRPSGGSLPVTAEYFIGPGDGWLHWDGEQECFRGVVPRQMASRVGAERFEAYTVPLELTARITKSFPGEMRFERILRCALPLTVKRRPSNCACDSETAASPTIARPAGSQMNTEQHSMSHTPKRSYRGPRGPEVSNLPNAGLTRPPLMRSPLRRLPSRPRPSPPPPTPRTWTCEDENKENEHLRMDDLHKLMERKAQHSCPQSPLRLNSLTLARLHDAVALSNPLSSLTDVEVRTLHRVRRDSEVSNQENRDPQTPEPSAKVETVRRQRTRRLNLIIDGRKPTAVNLGSTHINRHGKLASRSDVGDEHESEFYGSPVAKDISPVSSVRGSASKNEVGRNPYSGPILSPSKRPKTPHAPKLDAVRSSAADKEDDLTCYACSAGGRKSRITTNNGSAVCSGCQEATIHEWVDDTFRHGSEEDKMQLWGSWFAFGSRESFPKGTMPTPEGSQGHHDSRATSGAATGQHDPDQWQAAIQQNFKEFEAKKEEKMDVTMEDAVDSEEDLPSFQSDL</sequence>